<dbReference type="InterPro" id="IPR001189">
    <property type="entry name" value="Mn/Fe_SOD"/>
</dbReference>
<comment type="function">
    <text evidence="9">Destroys radicals which are normally produced within the cells and which are toxic to biological systems.</text>
</comment>
<dbReference type="GO" id="GO:0005739">
    <property type="term" value="C:mitochondrion"/>
    <property type="evidence" value="ECO:0007669"/>
    <property type="project" value="TreeGrafter"/>
</dbReference>
<sequence length="224" mass="25016">MIPAKMVSLMRGAASASRGVRSKHTLPELPYAYNALAPVISSEILELHHKKHHQTYVNNLNATEEKLKEAMAKNDLEAINTFSKAYNFNAGGHFNHSMYWENLCPGGSEPSGKLLQALNSTFGSFDNFRTLLMNQSNAVQGSGWGWLGYDKMTKQLRVVTSQNQELLLSSTGLVPLLAVDVWEHAYYPQYKNVRADYTKKLFDIVNWKDVAQRYEKAAGGGSCP</sequence>
<keyword evidence="5 9" id="KW-0560">Oxidoreductase</keyword>
<evidence type="ECO:0000256" key="5">
    <source>
        <dbReference type="ARBA" id="ARBA00023002"/>
    </source>
</evidence>
<feature type="binding site" evidence="8">
    <location>
        <position position="96"/>
    </location>
    <ligand>
        <name>Mn(2+)</name>
        <dbReference type="ChEBI" id="CHEBI:29035"/>
    </ligand>
</feature>
<keyword evidence="13" id="KW-1185">Reference proteome</keyword>
<evidence type="ECO:0000256" key="4">
    <source>
        <dbReference type="ARBA" id="ARBA00022723"/>
    </source>
</evidence>
<name>A0A8I6SMX6_CIMLE</name>
<dbReference type="InterPro" id="IPR019832">
    <property type="entry name" value="Mn/Fe_SOD_C"/>
</dbReference>
<dbReference type="GO" id="GO:0030145">
    <property type="term" value="F:manganese ion binding"/>
    <property type="evidence" value="ECO:0007669"/>
    <property type="project" value="TreeGrafter"/>
</dbReference>
<dbReference type="OrthoDB" id="239262at2759"/>
<keyword evidence="4 8" id="KW-0479">Metal-binding</keyword>
<comment type="function">
    <text evidence="1">Destroys superoxide anion radicals which are normally produced within the cells and which are toxic to biological systems.</text>
</comment>
<dbReference type="InterPro" id="IPR036314">
    <property type="entry name" value="SOD_C_sf"/>
</dbReference>
<evidence type="ECO:0000256" key="3">
    <source>
        <dbReference type="ARBA" id="ARBA00012682"/>
    </source>
</evidence>
<dbReference type="InterPro" id="IPR050265">
    <property type="entry name" value="Fe/Mn_Superoxide_Dismutase"/>
</dbReference>
<comment type="similarity">
    <text evidence="2 9">Belongs to the iron/manganese superoxide dismutase family.</text>
</comment>
<dbReference type="AlphaFoldDB" id="A0A8I6SMX6"/>
<feature type="domain" description="Manganese/iron superoxide dismutase N-terminal" evidence="10">
    <location>
        <begin position="23"/>
        <end position="103"/>
    </location>
</feature>
<feature type="binding site" evidence="8">
    <location>
        <position position="48"/>
    </location>
    <ligand>
        <name>Mn(2+)</name>
        <dbReference type="ChEBI" id="CHEBI:29035"/>
    </ligand>
</feature>
<dbReference type="Gene3D" id="1.10.287.990">
    <property type="entry name" value="Fe,Mn superoxide dismutase (SOD) domain"/>
    <property type="match status" value="1"/>
</dbReference>
<accession>A0A8I6SMX6</accession>
<dbReference type="PIRSF" id="PIRSF000349">
    <property type="entry name" value="SODismutase"/>
    <property type="match status" value="1"/>
</dbReference>
<dbReference type="PANTHER" id="PTHR11404">
    <property type="entry name" value="SUPEROXIDE DISMUTASE 2"/>
    <property type="match status" value="1"/>
</dbReference>
<dbReference type="PROSITE" id="PS00088">
    <property type="entry name" value="SOD_MN"/>
    <property type="match status" value="1"/>
</dbReference>
<dbReference type="GO" id="GO:0004784">
    <property type="term" value="F:superoxide dismutase activity"/>
    <property type="evidence" value="ECO:0007669"/>
    <property type="project" value="UniProtKB-EC"/>
</dbReference>
<evidence type="ECO:0000256" key="2">
    <source>
        <dbReference type="ARBA" id="ARBA00008714"/>
    </source>
</evidence>
<dbReference type="PRINTS" id="PR01703">
    <property type="entry name" value="MNSODISMTASE"/>
</dbReference>
<comment type="catalytic activity">
    <reaction evidence="7 9">
        <text>2 superoxide + 2 H(+) = H2O2 + O2</text>
        <dbReference type="Rhea" id="RHEA:20696"/>
        <dbReference type="ChEBI" id="CHEBI:15378"/>
        <dbReference type="ChEBI" id="CHEBI:15379"/>
        <dbReference type="ChEBI" id="CHEBI:16240"/>
        <dbReference type="ChEBI" id="CHEBI:18421"/>
        <dbReference type="EC" id="1.15.1.1"/>
    </reaction>
</comment>
<evidence type="ECO:0000259" key="11">
    <source>
        <dbReference type="Pfam" id="PF02777"/>
    </source>
</evidence>
<dbReference type="OMA" id="DSLINWD"/>
<evidence type="ECO:0000256" key="6">
    <source>
        <dbReference type="ARBA" id="ARBA00023211"/>
    </source>
</evidence>
<proteinExistence type="inferred from homology"/>
<dbReference type="Pfam" id="PF00081">
    <property type="entry name" value="Sod_Fe_N"/>
    <property type="match status" value="1"/>
</dbReference>
<dbReference type="Gene3D" id="3.55.40.20">
    <property type="entry name" value="Iron/manganese superoxide dismutase, C-terminal domain"/>
    <property type="match status" value="1"/>
</dbReference>
<dbReference type="EC" id="1.15.1.1" evidence="3 9"/>
<evidence type="ECO:0000259" key="10">
    <source>
        <dbReference type="Pfam" id="PF00081"/>
    </source>
</evidence>
<dbReference type="FunFam" id="3.55.40.20:FF:000004">
    <property type="entry name" value="Superoxide dismutase [Fe]"/>
    <property type="match status" value="1"/>
</dbReference>
<dbReference type="KEGG" id="clec:106672941"/>
<dbReference type="EnsemblMetazoa" id="XM_014404790.2">
    <property type="protein sequence ID" value="XP_014260276.1"/>
    <property type="gene ID" value="LOC106672941"/>
</dbReference>
<evidence type="ECO:0000313" key="13">
    <source>
        <dbReference type="Proteomes" id="UP000494040"/>
    </source>
</evidence>
<evidence type="ECO:0000256" key="8">
    <source>
        <dbReference type="PIRSR" id="PIRSR000349-1"/>
    </source>
</evidence>
<dbReference type="InterPro" id="IPR019831">
    <property type="entry name" value="Mn/Fe_SOD_N"/>
</dbReference>
<dbReference type="GeneID" id="106672941"/>
<dbReference type="InterPro" id="IPR019833">
    <property type="entry name" value="Mn/Fe_SOD_BS"/>
</dbReference>
<feature type="binding site" evidence="8">
    <location>
        <position position="180"/>
    </location>
    <ligand>
        <name>Mn(2+)</name>
        <dbReference type="ChEBI" id="CHEBI:29035"/>
    </ligand>
</feature>
<evidence type="ECO:0000256" key="7">
    <source>
        <dbReference type="ARBA" id="ARBA00049204"/>
    </source>
</evidence>
<evidence type="ECO:0000313" key="12">
    <source>
        <dbReference type="EnsemblMetazoa" id="XP_014260276.1"/>
    </source>
</evidence>
<dbReference type="Proteomes" id="UP000494040">
    <property type="component" value="Unassembled WGS sequence"/>
</dbReference>
<evidence type="ECO:0000256" key="1">
    <source>
        <dbReference type="ARBA" id="ARBA00002170"/>
    </source>
</evidence>
<dbReference type="SUPFAM" id="SSF46609">
    <property type="entry name" value="Fe,Mn superoxide dismutase (SOD), N-terminal domain"/>
    <property type="match status" value="1"/>
</dbReference>
<dbReference type="Pfam" id="PF02777">
    <property type="entry name" value="Sod_Fe_C"/>
    <property type="match status" value="1"/>
</dbReference>
<protein>
    <recommendedName>
        <fullName evidence="3 9">Superoxide dismutase</fullName>
        <ecNumber evidence="3 9">1.15.1.1</ecNumber>
    </recommendedName>
</protein>
<dbReference type="RefSeq" id="XP_014260276.1">
    <property type="nucleotide sequence ID" value="XM_014404790.2"/>
</dbReference>
<feature type="domain" description="Manganese/iron superoxide dismutase C-terminal" evidence="11">
    <location>
        <begin position="110"/>
        <end position="213"/>
    </location>
</feature>
<dbReference type="SUPFAM" id="SSF54719">
    <property type="entry name" value="Fe,Mn superoxide dismutase (SOD), C-terminal domain"/>
    <property type="match status" value="1"/>
</dbReference>
<dbReference type="InterPro" id="IPR036324">
    <property type="entry name" value="Mn/Fe_SOD_N_sf"/>
</dbReference>
<dbReference type="FunFam" id="1.10.287.990:FF:000001">
    <property type="entry name" value="Superoxide dismutase"/>
    <property type="match status" value="1"/>
</dbReference>
<evidence type="ECO:0000256" key="9">
    <source>
        <dbReference type="RuleBase" id="RU000414"/>
    </source>
</evidence>
<keyword evidence="6" id="KW-0464">Manganese</keyword>
<reference evidence="12" key="1">
    <citation type="submission" date="2022-01" db="UniProtKB">
        <authorList>
            <consortium name="EnsemblMetazoa"/>
        </authorList>
    </citation>
    <scope>IDENTIFICATION</scope>
</reference>
<feature type="binding site" evidence="8">
    <location>
        <position position="184"/>
    </location>
    <ligand>
        <name>Mn(2+)</name>
        <dbReference type="ChEBI" id="CHEBI:29035"/>
    </ligand>
</feature>
<organism evidence="12 13">
    <name type="scientific">Cimex lectularius</name>
    <name type="common">Bed bug</name>
    <name type="synonym">Acanthia lectularia</name>
    <dbReference type="NCBI Taxonomy" id="79782"/>
    <lineage>
        <taxon>Eukaryota</taxon>
        <taxon>Metazoa</taxon>
        <taxon>Ecdysozoa</taxon>
        <taxon>Arthropoda</taxon>
        <taxon>Hexapoda</taxon>
        <taxon>Insecta</taxon>
        <taxon>Pterygota</taxon>
        <taxon>Neoptera</taxon>
        <taxon>Paraneoptera</taxon>
        <taxon>Hemiptera</taxon>
        <taxon>Heteroptera</taxon>
        <taxon>Panheteroptera</taxon>
        <taxon>Cimicomorpha</taxon>
        <taxon>Cimicidae</taxon>
        <taxon>Cimex</taxon>
    </lineage>
</organism>
<dbReference type="PANTHER" id="PTHR11404:SF6">
    <property type="entry name" value="SUPEROXIDE DISMUTASE [MN], MITOCHONDRIAL"/>
    <property type="match status" value="1"/>
</dbReference>